<dbReference type="EMBL" id="JAUKWQ010000001">
    <property type="protein sequence ID" value="MDO1580895.1"/>
    <property type="molecule type" value="Genomic_DNA"/>
</dbReference>
<evidence type="ECO:0000256" key="5">
    <source>
        <dbReference type="ARBA" id="ARBA00023284"/>
    </source>
</evidence>
<comment type="caution">
    <text evidence="7">The sequence shown here is derived from an EMBL/GenBank/DDBJ whole genome shotgun (WGS) entry which is preliminary data.</text>
</comment>
<proteinExistence type="predicted"/>
<dbReference type="PANTHER" id="PTHR30111:SF1">
    <property type="entry name" value="33 KDA CHAPERONIN"/>
    <property type="match status" value="1"/>
</dbReference>
<keyword evidence="1" id="KW-0963">Cytoplasm</keyword>
<dbReference type="Pfam" id="PF01430">
    <property type="entry name" value="HSP33"/>
    <property type="match status" value="1"/>
</dbReference>
<dbReference type="InterPro" id="IPR000397">
    <property type="entry name" value="Heat_shock_Hsp33"/>
</dbReference>
<keyword evidence="8" id="KW-1185">Reference proteome</keyword>
<evidence type="ECO:0000256" key="6">
    <source>
        <dbReference type="SAM" id="MobiDB-lite"/>
    </source>
</evidence>
<organism evidence="7 8">
    <name type="scientific">Rhizobium oryzicola</name>
    <dbReference type="NCBI Taxonomy" id="1232668"/>
    <lineage>
        <taxon>Bacteria</taxon>
        <taxon>Pseudomonadati</taxon>
        <taxon>Pseudomonadota</taxon>
        <taxon>Alphaproteobacteria</taxon>
        <taxon>Hyphomicrobiales</taxon>
        <taxon>Rhizobiaceae</taxon>
        <taxon>Rhizobium/Agrobacterium group</taxon>
        <taxon>Rhizobium</taxon>
    </lineage>
</organism>
<keyword evidence="5" id="KW-0676">Redox-active center</keyword>
<dbReference type="PANTHER" id="PTHR30111">
    <property type="entry name" value="33 KDA CHAPERONIN"/>
    <property type="match status" value="1"/>
</dbReference>
<dbReference type="InterPro" id="IPR016154">
    <property type="entry name" value="Heat_shock_Hsp33_C"/>
</dbReference>
<evidence type="ECO:0000256" key="1">
    <source>
        <dbReference type="ARBA" id="ARBA00022490"/>
    </source>
</evidence>
<dbReference type="Gene3D" id="1.10.287.480">
    <property type="entry name" value="helix hairpin bin"/>
    <property type="match status" value="1"/>
</dbReference>
<dbReference type="NCBIfam" id="NF002386">
    <property type="entry name" value="PRK01402.1"/>
    <property type="match status" value="1"/>
</dbReference>
<feature type="compositionally biased region" description="Basic and acidic residues" evidence="6">
    <location>
        <begin position="208"/>
        <end position="227"/>
    </location>
</feature>
<accession>A0ABT8SRN9</accession>
<reference evidence="7" key="2">
    <citation type="submission" date="2023-07" db="EMBL/GenBank/DDBJ databases">
        <authorList>
            <person name="Sun H."/>
        </authorList>
    </citation>
    <scope>NUCLEOTIDE SEQUENCE</scope>
    <source>
        <strain evidence="7">05753</strain>
    </source>
</reference>
<protein>
    <submittedName>
        <fullName evidence="7">Hsp33 family molecular chaperone</fullName>
    </submittedName>
</protein>
<dbReference type="InterPro" id="IPR023212">
    <property type="entry name" value="Hsp33_helix_hairpin_bin_dom_sf"/>
</dbReference>
<gene>
    <name evidence="7" type="ORF">Q2T52_02190</name>
</gene>
<keyword evidence="2" id="KW-0862">Zinc</keyword>
<reference evidence="7" key="1">
    <citation type="journal article" date="2015" name="Int. J. Syst. Evol. Microbiol.">
        <title>Rhizobium oryzicola sp. nov., potential plant-growth-promoting endophytic bacteria isolated from rice roots.</title>
        <authorList>
            <person name="Zhang X.X."/>
            <person name="Gao J.S."/>
            <person name="Cao Y.H."/>
            <person name="Sheirdil R.A."/>
            <person name="Wang X.C."/>
            <person name="Zhang L."/>
        </authorList>
    </citation>
    <scope>NUCLEOTIDE SEQUENCE</scope>
    <source>
        <strain evidence="7">05753</strain>
    </source>
</reference>
<dbReference type="SUPFAM" id="SSF64397">
    <property type="entry name" value="Hsp33 domain"/>
    <property type="match status" value="1"/>
</dbReference>
<dbReference type="Gene3D" id="3.90.1280.10">
    <property type="entry name" value="HSP33 redox switch-like"/>
    <property type="match status" value="1"/>
</dbReference>
<evidence type="ECO:0000313" key="7">
    <source>
        <dbReference type="EMBL" id="MDO1580895.1"/>
    </source>
</evidence>
<dbReference type="PIRSF" id="PIRSF005261">
    <property type="entry name" value="Heat_shock_Hsp33"/>
    <property type="match status" value="1"/>
</dbReference>
<dbReference type="InterPro" id="IPR016153">
    <property type="entry name" value="Heat_shock_Hsp33_N"/>
</dbReference>
<feature type="region of interest" description="Disordered" evidence="6">
    <location>
        <begin position="205"/>
        <end position="230"/>
    </location>
</feature>
<dbReference type="RefSeq" id="WP_302075037.1">
    <property type="nucleotide sequence ID" value="NZ_JAUKWQ010000001.1"/>
</dbReference>
<name>A0ABT8SRN9_9HYPH</name>
<keyword evidence="3" id="KW-1015">Disulfide bond</keyword>
<dbReference type="Gene3D" id="3.55.30.10">
    <property type="entry name" value="Hsp33 domain"/>
    <property type="match status" value="1"/>
</dbReference>
<evidence type="ECO:0000256" key="2">
    <source>
        <dbReference type="ARBA" id="ARBA00022833"/>
    </source>
</evidence>
<evidence type="ECO:0000256" key="4">
    <source>
        <dbReference type="ARBA" id="ARBA00023186"/>
    </source>
</evidence>
<sequence>MAEATVELSSLTLAGDDHVVPFQVEGLDVRGRAVQLGPLLNAILGRHDYPTPVARLLGEAIVLTALIGTSLKFEGRFTVQTKGDGPVDLLVADFSSPESMRAYARFDEDALKSAMAEGRTSPPELLGKGILAFTIDQGHGMQPYQGIVPLDGSSLEDIAGVYFRQSEQIPTKVRLGVAELYDRDADGKPRHNWRAGGVLAQFLPQAPERMRQPDLHGGDGDERAHDQGEDDAWSEARVLVETVDTDELTDPQVGTERLLYRLFHERGVRIYEPQAVFDRCSCSRDKIKGVLEGFTAEEIEASQEDGHIAVTCEFCSTTYRYEVSEFEPA</sequence>
<dbReference type="CDD" id="cd00498">
    <property type="entry name" value="Hsp33"/>
    <property type="match status" value="1"/>
</dbReference>
<evidence type="ECO:0000256" key="3">
    <source>
        <dbReference type="ARBA" id="ARBA00023157"/>
    </source>
</evidence>
<keyword evidence="4" id="KW-0143">Chaperone</keyword>
<evidence type="ECO:0000313" key="8">
    <source>
        <dbReference type="Proteomes" id="UP001169006"/>
    </source>
</evidence>
<dbReference type="SUPFAM" id="SSF118352">
    <property type="entry name" value="HSP33 redox switch-like"/>
    <property type="match status" value="1"/>
</dbReference>
<dbReference type="Proteomes" id="UP001169006">
    <property type="component" value="Unassembled WGS sequence"/>
</dbReference>